<organism evidence="2 3">
    <name type="scientific">Tetrapyrgos nigripes</name>
    <dbReference type="NCBI Taxonomy" id="182062"/>
    <lineage>
        <taxon>Eukaryota</taxon>
        <taxon>Fungi</taxon>
        <taxon>Dikarya</taxon>
        <taxon>Basidiomycota</taxon>
        <taxon>Agaricomycotina</taxon>
        <taxon>Agaricomycetes</taxon>
        <taxon>Agaricomycetidae</taxon>
        <taxon>Agaricales</taxon>
        <taxon>Marasmiineae</taxon>
        <taxon>Marasmiaceae</taxon>
        <taxon>Tetrapyrgos</taxon>
    </lineage>
</organism>
<comment type="caution">
    <text evidence="2">The sequence shown here is derived from an EMBL/GenBank/DDBJ whole genome shotgun (WGS) entry which is preliminary data.</text>
</comment>
<protein>
    <recommendedName>
        <fullName evidence="4">Myb-like domain-containing protein</fullName>
    </recommendedName>
</protein>
<feature type="compositionally biased region" description="Polar residues" evidence="1">
    <location>
        <begin position="112"/>
        <end position="123"/>
    </location>
</feature>
<feature type="region of interest" description="Disordered" evidence="1">
    <location>
        <begin position="375"/>
        <end position="400"/>
    </location>
</feature>
<name>A0A8H5BZG4_9AGAR</name>
<evidence type="ECO:0000313" key="3">
    <source>
        <dbReference type="Proteomes" id="UP000559256"/>
    </source>
</evidence>
<dbReference type="EMBL" id="JAACJM010000315">
    <property type="protein sequence ID" value="KAF5332049.1"/>
    <property type="molecule type" value="Genomic_DNA"/>
</dbReference>
<sequence length="526" mass="57762">MPNTTPPTLPRVRLKLGPKPVNADTPESIQPSGTDKRRMHSSKPQTGENTPSEDQAAQSKGPKDPEGASVTKNTPRRRGPRTTSKNLGENAKGPANTKGKSGKGREKITSDPAVNQASTTNAAVGQAQATETQSQSQPEHQTQSQLQSPSQSPLPLPSQSQSPLQSQSPSQMQSDTPLETDGQLDADVEEETNWTDADKMTMAEYLLSVKHEAGDNSNFKTAVWREAATTVNAARPDAFPKTPIGCKNKWFNFFWRYHQAALDIINASGLHFDPKTGVDVTPELESVWEDLCRRNKHCGYFRDRGWPYYDIMMQIMPSSNRNSHSFYPGATRASPDWDFSQIDALLGEPQQTQSMPVQATATVIHPPAAAGQMATTNFRTPAKRPTTAAPSSEPLSKRVKVPSFQQVAIENMGTIGKSVENFTNVLAHYFERPDNNPQDSGPSASSLRTTASAMSATLTVLESPTKVALHLVQDDGSLSLEEKLDMIDYFTKNPSSIRTFLTLEGEVRKGWVQRKLGEIMRMHFDT</sequence>
<accession>A0A8H5BZG4</accession>
<dbReference type="Proteomes" id="UP000559256">
    <property type="component" value="Unassembled WGS sequence"/>
</dbReference>
<evidence type="ECO:0000256" key="1">
    <source>
        <dbReference type="SAM" id="MobiDB-lite"/>
    </source>
</evidence>
<evidence type="ECO:0008006" key="4">
    <source>
        <dbReference type="Google" id="ProtNLM"/>
    </source>
</evidence>
<reference evidence="2 3" key="1">
    <citation type="journal article" date="2020" name="ISME J.">
        <title>Uncovering the hidden diversity of litter-decomposition mechanisms in mushroom-forming fungi.</title>
        <authorList>
            <person name="Floudas D."/>
            <person name="Bentzer J."/>
            <person name="Ahren D."/>
            <person name="Johansson T."/>
            <person name="Persson P."/>
            <person name="Tunlid A."/>
        </authorList>
    </citation>
    <scope>NUCLEOTIDE SEQUENCE [LARGE SCALE GENOMIC DNA]</scope>
    <source>
        <strain evidence="2 3">CBS 291.85</strain>
    </source>
</reference>
<evidence type="ECO:0000313" key="2">
    <source>
        <dbReference type="EMBL" id="KAF5332049.1"/>
    </source>
</evidence>
<feature type="compositionally biased region" description="Polar residues" evidence="1">
    <location>
        <begin position="42"/>
        <end position="58"/>
    </location>
</feature>
<feature type="compositionally biased region" description="Low complexity" evidence="1">
    <location>
        <begin position="126"/>
        <end position="174"/>
    </location>
</feature>
<dbReference type="AlphaFoldDB" id="A0A8H5BZG4"/>
<keyword evidence="3" id="KW-1185">Reference proteome</keyword>
<dbReference type="OrthoDB" id="2930561at2759"/>
<feature type="region of interest" description="Disordered" evidence="1">
    <location>
        <begin position="1"/>
        <end position="180"/>
    </location>
</feature>
<gene>
    <name evidence="2" type="ORF">D9758_016565</name>
</gene>
<proteinExistence type="predicted"/>